<dbReference type="OrthoDB" id="5990171at2759"/>
<name>A0A2B4SY24_STYPI</name>
<protein>
    <submittedName>
        <fullName evidence="2">Uncharacterized protein</fullName>
    </submittedName>
</protein>
<evidence type="ECO:0000256" key="1">
    <source>
        <dbReference type="SAM" id="MobiDB-lite"/>
    </source>
</evidence>
<dbReference type="EMBL" id="LSMT01000009">
    <property type="protein sequence ID" value="PFX33780.1"/>
    <property type="molecule type" value="Genomic_DNA"/>
</dbReference>
<feature type="compositionally biased region" description="Basic and acidic residues" evidence="1">
    <location>
        <begin position="1"/>
        <end position="10"/>
    </location>
</feature>
<dbReference type="AlphaFoldDB" id="A0A2B4SY24"/>
<feature type="region of interest" description="Disordered" evidence="1">
    <location>
        <begin position="1"/>
        <end position="34"/>
    </location>
</feature>
<keyword evidence="3" id="KW-1185">Reference proteome</keyword>
<accession>A0A2B4SY24</accession>
<proteinExistence type="predicted"/>
<comment type="caution">
    <text evidence="2">The sequence shown here is derived from an EMBL/GenBank/DDBJ whole genome shotgun (WGS) entry which is preliminary data.</text>
</comment>
<organism evidence="2 3">
    <name type="scientific">Stylophora pistillata</name>
    <name type="common">Smooth cauliflower coral</name>
    <dbReference type="NCBI Taxonomy" id="50429"/>
    <lineage>
        <taxon>Eukaryota</taxon>
        <taxon>Metazoa</taxon>
        <taxon>Cnidaria</taxon>
        <taxon>Anthozoa</taxon>
        <taxon>Hexacorallia</taxon>
        <taxon>Scleractinia</taxon>
        <taxon>Astrocoeniina</taxon>
        <taxon>Pocilloporidae</taxon>
        <taxon>Stylophora</taxon>
    </lineage>
</organism>
<gene>
    <name evidence="2" type="ORF">AWC38_SpisGene1427</name>
</gene>
<feature type="compositionally biased region" description="Low complexity" evidence="1">
    <location>
        <begin position="22"/>
        <end position="32"/>
    </location>
</feature>
<dbReference type="Proteomes" id="UP000225706">
    <property type="component" value="Unassembled WGS sequence"/>
</dbReference>
<evidence type="ECO:0000313" key="2">
    <source>
        <dbReference type="EMBL" id="PFX33780.1"/>
    </source>
</evidence>
<sequence length="202" mass="23068">MDSKTARSEAEVVITPAPEVTENSSSQQEQSNPPLVDQVFSLFKTYLSSQLDEQSKQLEGKSKVVKEAAEFKFKGNRKQFELNALLDHIFGQIEVSLNEPQEIRKLVAEGRQLIKRRQKLIKLADRSKDGWLVGQEYESDELASDSEDEKKIRRAKISAEKKRKKFKANCGNASKKFKSASDVQLFRVFKERIIYVRLSAAN</sequence>
<reference evidence="3" key="1">
    <citation type="journal article" date="2017" name="bioRxiv">
        <title>Comparative analysis of the genomes of Stylophora pistillata and Acropora digitifera provides evidence for extensive differences between species of corals.</title>
        <authorList>
            <person name="Voolstra C.R."/>
            <person name="Li Y."/>
            <person name="Liew Y.J."/>
            <person name="Baumgarten S."/>
            <person name="Zoccola D."/>
            <person name="Flot J.-F."/>
            <person name="Tambutte S."/>
            <person name="Allemand D."/>
            <person name="Aranda M."/>
        </authorList>
    </citation>
    <scope>NUCLEOTIDE SEQUENCE [LARGE SCALE GENOMIC DNA]</scope>
</reference>
<evidence type="ECO:0000313" key="3">
    <source>
        <dbReference type="Proteomes" id="UP000225706"/>
    </source>
</evidence>